<dbReference type="AlphaFoldDB" id="W0BD47"/>
<dbReference type="PANTHER" id="PTHR42921:SF1">
    <property type="entry name" value="ACETOACETYL-COA SYNTHETASE"/>
    <property type="match status" value="1"/>
</dbReference>
<dbReference type="SUPFAM" id="SSF56801">
    <property type="entry name" value="Acetyl-CoA synthetase-like"/>
    <property type="match status" value="1"/>
</dbReference>
<proteinExistence type="predicted"/>
<dbReference type="Gene3D" id="3.40.50.12780">
    <property type="entry name" value="N-terminal domain of ligase-like"/>
    <property type="match status" value="1"/>
</dbReference>
<evidence type="ECO:0000259" key="1">
    <source>
        <dbReference type="Pfam" id="PF13193"/>
    </source>
</evidence>
<dbReference type="InterPro" id="IPR025110">
    <property type="entry name" value="AMP-bd_C"/>
</dbReference>
<dbReference type="STRING" id="1268635.Loa_02223"/>
<sequence>MWNWMVSVLALGATLTLYEGSPTYPTTDRLFELIEKEKISVFGTSAKFLSSVEKEGTKPREAFALKELRCILSTGSPLLPKNYDYVYQQIKPEVQLSSISGGTDIVSCFALGNPLLPVYRGELQCLGLGMSVKVFDEQGHSIREARGELVCTKPFPSMPIGFWQDPDNQLYKHAYFERFPGVWAHGDFAEVTAHGGLIIYGRSDAVLNPGGVRIGTAEIYRQVEKIPDVLDSVVIGQDWQDDVRIVLFVKLREGTLLDEALKTTIRQTIRTHASPRHVPAKILQVADIPRTINGKIVELAVRQVVHGQAVQNIQSLANPNALDYFKNIQELQE</sequence>
<dbReference type="Gene3D" id="3.30.300.30">
    <property type="match status" value="1"/>
</dbReference>
<feature type="domain" description="AMP-binding enzyme C-terminal" evidence="1">
    <location>
        <begin position="225"/>
        <end position="295"/>
    </location>
</feature>
<name>W0BD47_9GAMM</name>
<protein>
    <submittedName>
        <fullName evidence="2">Acyl-coenzyme A synthetase/AMP-fatty acid ligase</fullName>
    </submittedName>
</protein>
<keyword evidence="3" id="KW-1185">Reference proteome</keyword>
<evidence type="ECO:0000313" key="3">
    <source>
        <dbReference type="Proteomes" id="UP000018838"/>
    </source>
</evidence>
<dbReference type="eggNOG" id="COG0365">
    <property type="taxonomic scope" value="Bacteria"/>
</dbReference>
<dbReference type="HOGENOM" id="CLU_000022_3_3_6"/>
<dbReference type="EMBL" id="CP004006">
    <property type="protein sequence ID" value="AHE67765.1"/>
    <property type="molecule type" value="Genomic_DNA"/>
</dbReference>
<dbReference type="Pfam" id="PF13193">
    <property type="entry name" value="AMP-binding_C"/>
    <property type="match status" value="1"/>
</dbReference>
<dbReference type="PANTHER" id="PTHR42921">
    <property type="entry name" value="ACETOACETYL-COA SYNTHETASE"/>
    <property type="match status" value="1"/>
</dbReference>
<reference evidence="2 3" key="1">
    <citation type="journal article" date="2013" name="Int. J. Med. Microbiol.">
        <title>Legionella oakridgensis ATCC 33761 genome sequence and phenotypic characterization reveals its replication capacity in amoebae.</title>
        <authorList>
            <person name="Brzuszkiewicz E."/>
            <person name="Schulz T."/>
            <person name="Rydzewski K."/>
            <person name="Daniel R."/>
            <person name="Gillmaier N."/>
            <person name="Dittmann C."/>
            <person name="Holland G."/>
            <person name="Schunder E."/>
            <person name="Lautner M."/>
            <person name="Eisenreich W."/>
            <person name="Luck C."/>
            <person name="Heuner K."/>
        </authorList>
    </citation>
    <scope>NUCLEOTIDE SEQUENCE [LARGE SCALE GENOMIC DNA]</scope>
    <source>
        <strain>OR-10</strain>
        <strain evidence="3">ATCC 33761</strain>
    </source>
</reference>
<dbReference type="InterPro" id="IPR042099">
    <property type="entry name" value="ANL_N_sf"/>
</dbReference>
<organism evidence="2 3">
    <name type="scientific">Legionella oakridgensis ATCC 33761 = DSM 21215</name>
    <dbReference type="NCBI Taxonomy" id="1268635"/>
    <lineage>
        <taxon>Bacteria</taxon>
        <taxon>Pseudomonadati</taxon>
        <taxon>Pseudomonadota</taxon>
        <taxon>Gammaproteobacteria</taxon>
        <taxon>Legionellales</taxon>
        <taxon>Legionellaceae</taxon>
        <taxon>Legionella</taxon>
    </lineage>
</organism>
<dbReference type="GO" id="GO:0030729">
    <property type="term" value="F:acetoacetate-CoA ligase activity"/>
    <property type="evidence" value="ECO:0007669"/>
    <property type="project" value="TreeGrafter"/>
</dbReference>
<dbReference type="Proteomes" id="UP000018838">
    <property type="component" value="Chromosome"/>
</dbReference>
<dbReference type="KEGG" id="lok:Loa_02223"/>
<keyword evidence="2" id="KW-0436">Ligase</keyword>
<gene>
    <name evidence="2" type="ORF">Loa_02223</name>
</gene>
<dbReference type="PATRIC" id="fig|1268635.3.peg.2276"/>
<dbReference type="InterPro" id="IPR045851">
    <property type="entry name" value="AMP-bd_C_sf"/>
</dbReference>
<accession>W0BD47</accession>
<evidence type="ECO:0000313" key="2">
    <source>
        <dbReference type="EMBL" id="AHE67765.1"/>
    </source>
</evidence>